<reference evidence="5" key="1">
    <citation type="journal article" date="2019" name="Int. J. Syst. Evol. Microbiol.">
        <title>The Global Catalogue of Microorganisms (GCM) 10K type strain sequencing project: providing services to taxonomists for standard genome sequencing and annotation.</title>
        <authorList>
            <consortium name="The Broad Institute Genomics Platform"/>
            <consortium name="The Broad Institute Genome Sequencing Center for Infectious Disease"/>
            <person name="Wu L."/>
            <person name="Ma J."/>
        </authorList>
    </citation>
    <scope>NUCLEOTIDE SEQUENCE [LARGE SCALE GENOMIC DNA]</scope>
    <source>
        <strain evidence="5">CCM 7480</strain>
    </source>
</reference>
<accession>A0ABV7PM56</accession>
<dbReference type="PANTHER" id="PTHR43333">
    <property type="entry name" value="2-HACID_DH_C DOMAIN-CONTAINING PROTEIN"/>
    <property type="match status" value="1"/>
</dbReference>
<keyword evidence="1" id="KW-0560">Oxidoreductase</keyword>
<dbReference type="PANTHER" id="PTHR43333:SF1">
    <property type="entry name" value="D-ISOMER SPECIFIC 2-HYDROXYACID DEHYDROGENASE NAD-BINDING DOMAIN-CONTAINING PROTEIN"/>
    <property type="match status" value="1"/>
</dbReference>
<keyword evidence="5" id="KW-1185">Reference proteome</keyword>
<sequence>MRVLLYRGDGQIGPWAEDLARLMPGVETVSWQEGETLAACDYAVLWNPAPSLLPQLASVKAIFLMGAGADALLKFGDALPDVPIVRLGDAGMAVQMAEYVAYATLRYFRRFDEYEEQARHGLWSPLPTYAKEEFTVGVMGLGKLGLRVVETMRGFGFPVRGWSRTAKDIPGVDCYAGMEALDDFLRGTRVLVSLLPLTPETNNLLDRRRLSTLPQGAYLINVARGAQVAEPDLLTLIRAGHIAGATLDVFRNEPLPAPHPFWEEPRITITPHISALTVRSEAVRQIIAKITAIEAGQQVDDVVDRSLGY</sequence>
<dbReference type="SUPFAM" id="SSF51735">
    <property type="entry name" value="NAD(P)-binding Rossmann-fold domains"/>
    <property type="match status" value="1"/>
</dbReference>
<evidence type="ECO:0000313" key="4">
    <source>
        <dbReference type="EMBL" id="MFC3460298.1"/>
    </source>
</evidence>
<dbReference type="Proteomes" id="UP001595665">
    <property type="component" value="Unassembled WGS sequence"/>
</dbReference>
<dbReference type="InterPro" id="IPR006140">
    <property type="entry name" value="D-isomer_DH_NAD-bd"/>
</dbReference>
<keyword evidence="2" id="KW-0520">NAD</keyword>
<organism evidence="4 5">
    <name type="scientific">Massilia haematophila</name>
    <dbReference type="NCBI Taxonomy" id="457923"/>
    <lineage>
        <taxon>Bacteria</taxon>
        <taxon>Pseudomonadati</taxon>
        <taxon>Pseudomonadota</taxon>
        <taxon>Betaproteobacteria</taxon>
        <taxon>Burkholderiales</taxon>
        <taxon>Oxalobacteraceae</taxon>
        <taxon>Telluria group</taxon>
        <taxon>Massilia</taxon>
    </lineage>
</organism>
<comment type="caution">
    <text evidence="4">The sequence shown here is derived from an EMBL/GenBank/DDBJ whole genome shotgun (WGS) entry which is preliminary data.</text>
</comment>
<proteinExistence type="predicted"/>
<feature type="domain" description="D-isomer specific 2-hydroxyacid dehydrogenase NAD-binding" evidence="3">
    <location>
        <begin position="104"/>
        <end position="274"/>
    </location>
</feature>
<dbReference type="Gene3D" id="3.40.50.720">
    <property type="entry name" value="NAD(P)-binding Rossmann-like Domain"/>
    <property type="match status" value="2"/>
</dbReference>
<dbReference type="RefSeq" id="WP_312550349.1">
    <property type="nucleotide sequence ID" value="NZ_JBHRVV010000001.1"/>
</dbReference>
<evidence type="ECO:0000259" key="3">
    <source>
        <dbReference type="Pfam" id="PF02826"/>
    </source>
</evidence>
<evidence type="ECO:0000256" key="2">
    <source>
        <dbReference type="ARBA" id="ARBA00023027"/>
    </source>
</evidence>
<dbReference type="InterPro" id="IPR029752">
    <property type="entry name" value="D-isomer_DH_CS1"/>
</dbReference>
<evidence type="ECO:0000313" key="5">
    <source>
        <dbReference type="Proteomes" id="UP001595665"/>
    </source>
</evidence>
<dbReference type="EMBL" id="JBHRVV010000001">
    <property type="protein sequence ID" value="MFC3460298.1"/>
    <property type="molecule type" value="Genomic_DNA"/>
</dbReference>
<evidence type="ECO:0000256" key="1">
    <source>
        <dbReference type="ARBA" id="ARBA00023002"/>
    </source>
</evidence>
<dbReference type="CDD" id="cd12164">
    <property type="entry name" value="GDH_like_2"/>
    <property type="match status" value="1"/>
</dbReference>
<protein>
    <submittedName>
        <fullName evidence="4">Glyoxylate/hydroxypyruvate reductase A</fullName>
    </submittedName>
</protein>
<dbReference type="PROSITE" id="PS00065">
    <property type="entry name" value="D_2_HYDROXYACID_DH_1"/>
    <property type="match status" value="1"/>
</dbReference>
<dbReference type="InterPro" id="IPR036291">
    <property type="entry name" value="NAD(P)-bd_dom_sf"/>
</dbReference>
<name>A0ABV7PM56_9BURK</name>
<dbReference type="Pfam" id="PF02826">
    <property type="entry name" value="2-Hacid_dh_C"/>
    <property type="match status" value="1"/>
</dbReference>
<gene>
    <name evidence="4" type="ORF">ACFOPH_18860</name>
</gene>